<gene>
    <name evidence="2" type="ORF">GCM10009760_28370</name>
</gene>
<dbReference type="EMBL" id="BAAANT010000013">
    <property type="protein sequence ID" value="GAA2142800.1"/>
    <property type="molecule type" value="Genomic_DNA"/>
</dbReference>
<dbReference type="PANTHER" id="PTHR43245:SF51">
    <property type="entry name" value="SHORT CHAIN DEHYDROGENASE_REDUCTASE FAMILY 42E, MEMBER 2"/>
    <property type="match status" value="1"/>
</dbReference>
<dbReference type="PANTHER" id="PTHR43245">
    <property type="entry name" value="BIFUNCTIONAL POLYMYXIN RESISTANCE PROTEIN ARNA"/>
    <property type="match status" value="1"/>
</dbReference>
<evidence type="ECO:0000259" key="1">
    <source>
        <dbReference type="Pfam" id="PF01370"/>
    </source>
</evidence>
<sequence>MPVEVVHGDLGDAASLRGICTGVDTVVHLASLIGGDAESCHRVNVLGTGALLAEAQRAGVRRIVQLSTTAVYRDGVHRGATESALPLEPGSVTSRTRLQAERLVLAAGGTVVRPHLVYGRGDTWVIPAVAELLGRMPHWIDGGRARVSMIAVDDLARALAALVLGPPSPGGGQVYHACHPEPVRVRDLLTLVSGQLGLPLPSGDLPYEQAVARLVASEGAHWARRLSLLGVDHWYESSRLWQRTGCDPGPGLAGRFADHAPWYRARSGAGG</sequence>
<name>A0ABN2ZIM7_9ACTN</name>
<organism evidence="2 3">
    <name type="scientific">Kitasatospora kazusensis</name>
    <dbReference type="NCBI Taxonomy" id="407974"/>
    <lineage>
        <taxon>Bacteria</taxon>
        <taxon>Bacillati</taxon>
        <taxon>Actinomycetota</taxon>
        <taxon>Actinomycetes</taxon>
        <taxon>Kitasatosporales</taxon>
        <taxon>Streptomycetaceae</taxon>
        <taxon>Kitasatospora</taxon>
    </lineage>
</organism>
<dbReference type="InterPro" id="IPR036291">
    <property type="entry name" value="NAD(P)-bd_dom_sf"/>
</dbReference>
<dbReference type="Gene3D" id="3.40.50.720">
    <property type="entry name" value="NAD(P)-binding Rossmann-like Domain"/>
    <property type="match status" value="1"/>
</dbReference>
<feature type="domain" description="NAD-dependent epimerase/dehydratase" evidence="1">
    <location>
        <begin position="4"/>
        <end position="166"/>
    </location>
</feature>
<keyword evidence="3" id="KW-1185">Reference proteome</keyword>
<dbReference type="InterPro" id="IPR050177">
    <property type="entry name" value="Lipid_A_modif_metabolic_enz"/>
</dbReference>
<dbReference type="SUPFAM" id="SSF51735">
    <property type="entry name" value="NAD(P)-binding Rossmann-fold domains"/>
    <property type="match status" value="1"/>
</dbReference>
<reference evidence="2 3" key="1">
    <citation type="journal article" date="2019" name="Int. J. Syst. Evol. Microbiol.">
        <title>The Global Catalogue of Microorganisms (GCM) 10K type strain sequencing project: providing services to taxonomists for standard genome sequencing and annotation.</title>
        <authorList>
            <consortium name="The Broad Institute Genomics Platform"/>
            <consortium name="The Broad Institute Genome Sequencing Center for Infectious Disease"/>
            <person name="Wu L."/>
            <person name="Ma J."/>
        </authorList>
    </citation>
    <scope>NUCLEOTIDE SEQUENCE [LARGE SCALE GENOMIC DNA]</scope>
    <source>
        <strain evidence="2 3">JCM 14560</strain>
    </source>
</reference>
<evidence type="ECO:0000313" key="2">
    <source>
        <dbReference type="EMBL" id="GAA2142800.1"/>
    </source>
</evidence>
<comment type="caution">
    <text evidence="2">The sequence shown here is derived from an EMBL/GenBank/DDBJ whole genome shotgun (WGS) entry which is preliminary data.</text>
</comment>
<protein>
    <recommendedName>
        <fullName evidence="1">NAD-dependent epimerase/dehydratase domain-containing protein</fullName>
    </recommendedName>
</protein>
<accession>A0ABN2ZIM7</accession>
<dbReference type="InterPro" id="IPR001509">
    <property type="entry name" value="Epimerase_deHydtase"/>
</dbReference>
<dbReference type="Proteomes" id="UP001422759">
    <property type="component" value="Unassembled WGS sequence"/>
</dbReference>
<dbReference type="Pfam" id="PF01370">
    <property type="entry name" value="Epimerase"/>
    <property type="match status" value="1"/>
</dbReference>
<evidence type="ECO:0000313" key="3">
    <source>
        <dbReference type="Proteomes" id="UP001422759"/>
    </source>
</evidence>
<proteinExistence type="predicted"/>